<dbReference type="InterPro" id="IPR000326">
    <property type="entry name" value="PAP2/HPO"/>
</dbReference>
<protein>
    <submittedName>
        <fullName evidence="3">Phosphatase PAP2 family protein</fullName>
    </submittedName>
</protein>
<dbReference type="Proteomes" id="UP000808349">
    <property type="component" value="Unassembled WGS sequence"/>
</dbReference>
<dbReference type="InterPro" id="IPR036938">
    <property type="entry name" value="PAP2/HPO_sf"/>
</dbReference>
<dbReference type="Pfam" id="PF01569">
    <property type="entry name" value="PAP2"/>
    <property type="match status" value="1"/>
</dbReference>
<feature type="transmembrane region" description="Helical" evidence="1">
    <location>
        <begin position="138"/>
        <end position="156"/>
    </location>
</feature>
<name>A0A9D7SA45_9BACT</name>
<feature type="transmembrane region" description="Helical" evidence="1">
    <location>
        <begin position="36"/>
        <end position="53"/>
    </location>
</feature>
<feature type="transmembrane region" description="Helical" evidence="1">
    <location>
        <begin position="162"/>
        <end position="180"/>
    </location>
</feature>
<dbReference type="SMART" id="SM00014">
    <property type="entry name" value="acidPPc"/>
    <property type="match status" value="1"/>
</dbReference>
<keyword evidence="1" id="KW-0812">Transmembrane</keyword>
<dbReference type="EMBL" id="JADKFW010000005">
    <property type="protein sequence ID" value="MBK9717681.1"/>
    <property type="molecule type" value="Genomic_DNA"/>
</dbReference>
<evidence type="ECO:0000313" key="3">
    <source>
        <dbReference type="EMBL" id="MBK9717681.1"/>
    </source>
</evidence>
<evidence type="ECO:0000313" key="4">
    <source>
        <dbReference type="Proteomes" id="UP000808349"/>
    </source>
</evidence>
<dbReference type="Gene3D" id="1.20.144.10">
    <property type="entry name" value="Phosphatidic acid phosphatase type 2/haloperoxidase"/>
    <property type="match status" value="1"/>
</dbReference>
<feature type="domain" description="Phosphatidic acid phosphatase type 2/haloperoxidase" evidence="2">
    <location>
        <begin position="60"/>
        <end position="177"/>
    </location>
</feature>
<reference evidence="3 4" key="1">
    <citation type="submission" date="2020-10" db="EMBL/GenBank/DDBJ databases">
        <title>Connecting structure to function with the recovery of over 1000 high-quality activated sludge metagenome-assembled genomes encoding full-length rRNA genes using long-read sequencing.</title>
        <authorList>
            <person name="Singleton C.M."/>
            <person name="Petriglieri F."/>
            <person name="Kristensen J.M."/>
            <person name="Kirkegaard R.H."/>
            <person name="Michaelsen T.Y."/>
            <person name="Andersen M.H."/>
            <person name="Karst S.M."/>
            <person name="Dueholm M.S."/>
            <person name="Nielsen P.H."/>
            <person name="Albertsen M."/>
        </authorList>
    </citation>
    <scope>NUCLEOTIDE SEQUENCE [LARGE SCALE GENOMIC DNA]</scope>
    <source>
        <strain evidence="3">Ribe_18-Q3-R11-54_BAT3C.373</strain>
    </source>
</reference>
<comment type="caution">
    <text evidence="3">The sequence shown here is derived from an EMBL/GenBank/DDBJ whole genome shotgun (WGS) entry which is preliminary data.</text>
</comment>
<evidence type="ECO:0000256" key="1">
    <source>
        <dbReference type="SAM" id="Phobius"/>
    </source>
</evidence>
<dbReference type="PANTHER" id="PTHR14969">
    <property type="entry name" value="SPHINGOSINE-1-PHOSPHATE PHOSPHOHYDROLASE"/>
    <property type="match status" value="1"/>
</dbReference>
<dbReference type="AlphaFoldDB" id="A0A9D7SA45"/>
<organism evidence="3 4">
    <name type="scientific">Candidatus Defluviibacterium haderslevense</name>
    <dbReference type="NCBI Taxonomy" id="2981993"/>
    <lineage>
        <taxon>Bacteria</taxon>
        <taxon>Pseudomonadati</taxon>
        <taxon>Bacteroidota</taxon>
        <taxon>Saprospiria</taxon>
        <taxon>Saprospirales</taxon>
        <taxon>Saprospiraceae</taxon>
        <taxon>Candidatus Defluviibacterium</taxon>
    </lineage>
</organism>
<keyword evidence="1" id="KW-1133">Transmembrane helix</keyword>
<sequence length="192" mass="22733">MIQYLNYLDHSLFEWIQLNLRNETLDPVIALFRDKYFWFPLYIFFFTWIFFHYRANFWYWIFAFVLTIVISDQLCSTVLKKSFKRIRPCNEIYFKEHFNQPIGCGSGFSMPSSHASNHMAIAILFTLGFADSMRRMRWVLPLWALIIGFAQVYVGVHFPFDVMVGFTIGLVIGIMVYLLFKSKLGNEKSPVD</sequence>
<dbReference type="SUPFAM" id="SSF48317">
    <property type="entry name" value="Acid phosphatase/Vanadium-dependent haloperoxidase"/>
    <property type="match status" value="1"/>
</dbReference>
<gene>
    <name evidence="3" type="ORF">IPO85_09235</name>
</gene>
<evidence type="ECO:0000259" key="2">
    <source>
        <dbReference type="SMART" id="SM00014"/>
    </source>
</evidence>
<dbReference type="PANTHER" id="PTHR14969:SF13">
    <property type="entry name" value="AT30094P"/>
    <property type="match status" value="1"/>
</dbReference>
<accession>A0A9D7SA45</accession>
<keyword evidence="1" id="KW-0472">Membrane</keyword>
<feature type="transmembrane region" description="Helical" evidence="1">
    <location>
        <begin position="59"/>
        <end position="79"/>
    </location>
</feature>
<proteinExistence type="predicted"/>